<comment type="subcellular location">
    <subcellularLocation>
        <location evidence="1">Membrane</location>
        <topology evidence="1">Multi-pass membrane protein</topology>
    </subcellularLocation>
</comment>
<feature type="domain" description="EamA" evidence="6">
    <location>
        <begin position="6"/>
        <end position="133"/>
    </location>
</feature>
<dbReference type="InterPro" id="IPR037185">
    <property type="entry name" value="EmrE-like"/>
</dbReference>
<keyword evidence="3 5" id="KW-1133">Transmembrane helix</keyword>
<dbReference type="RefSeq" id="WP_153232971.1">
    <property type="nucleotide sequence ID" value="NZ_WINI01000001.1"/>
</dbReference>
<dbReference type="PANTHER" id="PTHR32322:SF9">
    <property type="entry name" value="AMINO-ACID METABOLITE EFFLUX PUMP-RELATED"/>
    <property type="match status" value="1"/>
</dbReference>
<keyword evidence="8" id="KW-1185">Reference proteome</keyword>
<keyword evidence="2 5" id="KW-0812">Transmembrane</keyword>
<dbReference type="SUPFAM" id="SSF103481">
    <property type="entry name" value="Multidrug resistance efflux transporter EmrE"/>
    <property type="match status" value="2"/>
</dbReference>
<evidence type="ECO:0000256" key="3">
    <source>
        <dbReference type="ARBA" id="ARBA00022989"/>
    </source>
</evidence>
<dbReference type="GO" id="GO:0016020">
    <property type="term" value="C:membrane"/>
    <property type="evidence" value="ECO:0007669"/>
    <property type="project" value="UniProtKB-SubCell"/>
</dbReference>
<feature type="transmembrane region" description="Helical" evidence="5">
    <location>
        <begin position="141"/>
        <end position="160"/>
    </location>
</feature>
<evidence type="ECO:0000259" key="6">
    <source>
        <dbReference type="Pfam" id="PF00892"/>
    </source>
</evidence>
<organism evidence="7 8">
    <name type="scientific">Glaciimonas soli</name>
    <dbReference type="NCBI Taxonomy" id="2590999"/>
    <lineage>
        <taxon>Bacteria</taxon>
        <taxon>Pseudomonadati</taxon>
        <taxon>Pseudomonadota</taxon>
        <taxon>Betaproteobacteria</taxon>
        <taxon>Burkholderiales</taxon>
        <taxon>Oxalobacteraceae</taxon>
        <taxon>Glaciimonas</taxon>
    </lineage>
</organism>
<comment type="caution">
    <text evidence="7">The sequence shown here is derived from an EMBL/GenBank/DDBJ whole genome shotgun (WGS) entry which is preliminary data.</text>
</comment>
<evidence type="ECO:0000256" key="5">
    <source>
        <dbReference type="SAM" id="Phobius"/>
    </source>
</evidence>
<feature type="transmembrane region" description="Helical" evidence="5">
    <location>
        <begin position="260"/>
        <end position="279"/>
    </location>
</feature>
<feature type="transmembrane region" description="Helical" evidence="5">
    <location>
        <begin position="30"/>
        <end position="49"/>
    </location>
</feature>
<feature type="transmembrane region" description="Helical" evidence="5">
    <location>
        <begin position="233"/>
        <end position="254"/>
    </location>
</feature>
<keyword evidence="4 5" id="KW-0472">Membrane</keyword>
<dbReference type="EMBL" id="WINI01000001">
    <property type="protein sequence ID" value="MQQ99389.1"/>
    <property type="molecule type" value="Genomic_DNA"/>
</dbReference>
<feature type="transmembrane region" description="Helical" evidence="5">
    <location>
        <begin position="206"/>
        <end position="226"/>
    </location>
</feature>
<feature type="transmembrane region" description="Helical" evidence="5">
    <location>
        <begin position="7"/>
        <end position="24"/>
    </location>
</feature>
<dbReference type="InterPro" id="IPR050638">
    <property type="entry name" value="AA-Vitamin_Transporters"/>
</dbReference>
<evidence type="ECO:0000313" key="7">
    <source>
        <dbReference type="EMBL" id="MQQ99389.1"/>
    </source>
</evidence>
<evidence type="ECO:0000313" key="8">
    <source>
        <dbReference type="Proteomes" id="UP000451565"/>
    </source>
</evidence>
<dbReference type="Pfam" id="PF00892">
    <property type="entry name" value="EamA"/>
    <property type="match status" value="2"/>
</dbReference>
<feature type="transmembrane region" description="Helical" evidence="5">
    <location>
        <begin position="117"/>
        <end position="135"/>
    </location>
</feature>
<evidence type="ECO:0000256" key="4">
    <source>
        <dbReference type="ARBA" id="ARBA00023136"/>
    </source>
</evidence>
<feature type="transmembrane region" description="Helical" evidence="5">
    <location>
        <begin position="172"/>
        <end position="194"/>
    </location>
</feature>
<gene>
    <name evidence="7" type="ORF">GEV47_01645</name>
</gene>
<feature type="domain" description="EamA" evidence="6">
    <location>
        <begin position="147"/>
        <end position="278"/>
    </location>
</feature>
<dbReference type="PANTHER" id="PTHR32322">
    <property type="entry name" value="INNER MEMBRANE TRANSPORTER"/>
    <property type="match status" value="1"/>
</dbReference>
<dbReference type="Proteomes" id="UP000451565">
    <property type="component" value="Unassembled WGS sequence"/>
</dbReference>
<sequence>MQIAELLLLAAIWGASFLFMRIATPEFGPIALITLRVGIAALVLLPMLRTGDARQHLRNKAGPFLIAGIFSSALPFCLFAYSTLHLNAGFDSILNATTPLWTGVIAFVWLKKTMKRMQVLGLIISLVGVVTLVWGQVEGDIASSLLPILAVLLATLSYGFSSNYTKQHLADVPSAVVAAGSQLFATLVLLPLVLFTWPSAPISPTAWYAALALGVFCTGVAYFIFFKLIAQKGASYAVSVTFLIPIFGVMWGAIFLGEKITLTMIGASLIILFGTALFTEKLKFSRALQVS</sequence>
<name>A0A843YKA2_9BURK</name>
<evidence type="ECO:0000256" key="1">
    <source>
        <dbReference type="ARBA" id="ARBA00004141"/>
    </source>
</evidence>
<dbReference type="InterPro" id="IPR000620">
    <property type="entry name" value="EamA_dom"/>
</dbReference>
<proteinExistence type="predicted"/>
<protein>
    <submittedName>
        <fullName evidence="7">EamA family transporter</fullName>
    </submittedName>
</protein>
<dbReference type="AlphaFoldDB" id="A0A843YKA2"/>
<accession>A0A843YKA2</accession>
<feature type="transmembrane region" description="Helical" evidence="5">
    <location>
        <begin position="61"/>
        <end position="81"/>
    </location>
</feature>
<reference evidence="7 8" key="1">
    <citation type="submission" date="2019-10" db="EMBL/GenBank/DDBJ databases">
        <title>Glaciimonas soli sp. nov., a psychrophilic bacterium isolated from the forest soil of a high elevation mountain in Taiwan.</title>
        <authorList>
            <person name="Wang L.-T."/>
            <person name="Shieh W.Y."/>
        </authorList>
    </citation>
    <scope>NUCLEOTIDE SEQUENCE [LARGE SCALE GENOMIC DNA]</scope>
    <source>
        <strain evidence="7 8">GS1</strain>
    </source>
</reference>
<feature type="transmembrane region" description="Helical" evidence="5">
    <location>
        <begin position="93"/>
        <end position="110"/>
    </location>
</feature>
<dbReference type="OrthoDB" id="9810556at2"/>
<evidence type="ECO:0000256" key="2">
    <source>
        <dbReference type="ARBA" id="ARBA00022692"/>
    </source>
</evidence>